<protein>
    <submittedName>
        <fullName evidence="1">Uncharacterized protein</fullName>
    </submittedName>
</protein>
<dbReference type="OrthoDB" id="10616841at2759"/>
<dbReference type="EMBL" id="KZ305025">
    <property type="protein sequence ID" value="PIA55293.1"/>
    <property type="molecule type" value="Genomic_DNA"/>
</dbReference>
<keyword evidence="2" id="KW-1185">Reference proteome</keyword>
<dbReference type="Proteomes" id="UP000230069">
    <property type="component" value="Unassembled WGS sequence"/>
</dbReference>
<organism evidence="1 2">
    <name type="scientific">Aquilegia coerulea</name>
    <name type="common">Rocky mountain columbine</name>
    <dbReference type="NCBI Taxonomy" id="218851"/>
    <lineage>
        <taxon>Eukaryota</taxon>
        <taxon>Viridiplantae</taxon>
        <taxon>Streptophyta</taxon>
        <taxon>Embryophyta</taxon>
        <taxon>Tracheophyta</taxon>
        <taxon>Spermatophyta</taxon>
        <taxon>Magnoliopsida</taxon>
        <taxon>Ranunculales</taxon>
        <taxon>Ranunculaceae</taxon>
        <taxon>Thalictroideae</taxon>
        <taxon>Aquilegia</taxon>
    </lineage>
</organism>
<reference evidence="1 2" key="1">
    <citation type="submission" date="2017-09" db="EMBL/GenBank/DDBJ databases">
        <title>WGS assembly of Aquilegia coerulea Goldsmith.</title>
        <authorList>
            <person name="Hodges S."/>
            <person name="Kramer E."/>
            <person name="Nordborg M."/>
            <person name="Tomkins J."/>
            <person name="Borevitz J."/>
            <person name="Derieg N."/>
            <person name="Yan J."/>
            <person name="Mihaltcheva S."/>
            <person name="Hayes R.D."/>
            <person name="Rokhsar D."/>
        </authorList>
    </citation>
    <scope>NUCLEOTIDE SEQUENCE [LARGE SCALE GENOMIC DNA]</scope>
    <source>
        <strain evidence="2">cv. Goldsmith</strain>
    </source>
</reference>
<evidence type="ECO:0000313" key="1">
    <source>
        <dbReference type="EMBL" id="PIA55292.1"/>
    </source>
</evidence>
<dbReference type="EMBL" id="KZ305025">
    <property type="protein sequence ID" value="PIA55292.1"/>
    <property type="molecule type" value="Genomic_DNA"/>
</dbReference>
<accession>A0A2G5EHP5</accession>
<evidence type="ECO:0000313" key="2">
    <source>
        <dbReference type="Proteomes" id="UP000230069"/>
    </source>
</evidence>
<name>A0A2G5EHP5_AQUCA</name>
<dbReference type="AlphaFoldDB" id="A0A2G5EHP5"/>
<sequence>MVAAAAVPAVARALSRLLLFSSHSSSIGAAQNLSSFTTNLIGRRQTSSLLSIIICNCNPAGFLFSSSYSSTSFTRLPPPIFSSTVCHRAVLIRELISPSPANLKFKMICHRSSPSSNFSSASYSTSLDWTPPLRGSDLLDDIVFIDTEGDNCHWLFLMETDGFEFETEEALFNYYIKTLVRAVGSILQK</sequence>
<gene>
    <name evidence="1" type="ORF">AQUCO_00800187v1</name>
</gene>
<proteinExistence type="predicted"/>